<keyword evidence="11" id="KW-1185">Reference proteome</keyword>
<feature type="compositionally biased region" description="Polar residues" evidence="8">
    <location>
        <begin position="164"/>
        <end position="180"/>
    </location>
</feature>
<feature type="region of interest" description="Disordered" evidence="8">
    <location>
        <begin position="138"/>
        <end position="180"/>
    </location>
</feature>
<proteinExistence type="inferred from homology"/>
<keyword evidence="5 7" id="KW-1133">Transmembrane helix</keyword>
<evidence type="ECO:0000256" key="1">
    <source>
        <dbReference type="ARBA" id="ARBA00002489"/>
    </source>
</evidence>
<evidence type="ECO:0000256" key="8">
    <source>
        <dbReference type="SAM" id="MobiDB-lite"/>
    </source>
</evidence>
<gene>
    <name evidence="7" type="primary">DLT1</name>
    <name evidence="10" type="ORF">VTJ83DRAFT_6846</name>
</gene>
<evidence type="ECO:0000256" key="3">
    <source>
        <dbReference type="ARBA" id="ARBA00021353"/>
    </source>
</evidence>
<evidence type="ECO:0000313" key="11">
    <source>
        <dbReference type="Proteomes" id="UP001600064"/>
    </source>
</evidence>
<feature type="compositionally biased region" description="Acidic residues" evidence="8">
    <location>
        <begin position="350"/>
        <end position="359"/>
    </location>
</feature>
<evidence type="ECO:0000256" key="2">
    <source>
        <dbReference type="ARBA" id="ARBA00005550"/>
    </source>
</evidence>
<keyword evidence="4 7" id="KW-0812">Transmembrane</keyword>
<feature type="transmembrane region" description="Helical" evidence="7">
    <location>
        <begin position="53"/>
        <end position="77"/>
    </location>
</feature>
<evidence type="ECO:0000313" key="10">
    <source>
        <dbReference type="EMBL" id="KAL2265746.1"/>
    </source>
</evidence>
<feature type="region of interest" description="Disordered" evidence="8">
    <location>
        <begin position="235"/>
        <end position="254"/>
    </location>
</feature>
<evidence type="ECO:0000256" key="5">
    <source>
        <dbReference type="ARBA" id="ARBA00022989"/>
    </source>
</evidence>
<evidence type="ECO:0000259" key="9">
    <source>
        <dbReference type="Pfam" id="PF13559"/>
    </source>
</evidence>
<protein>
    <recommendedName>
        <fullName evidence="3 7">Defect at low temperature protein 1</fullName>
    </recommendedName>
</protein>
<comment type="similarity">
    <text evidence="2 7">Belongs to the DLT1 family.</text>
</comment>
<comment type="caution">
    <text evidence="10">The sequence shown here is derived from an EMBL/GenBank/DDBJ whole genome shotgun (WGS) entry which is preliminary data.</text>
</comment>
<feature type="compositionally biased region" description="Low complexity" evidence="8">
    <location>
        <begin position="408"/>
        <end position="420"/>
    </location>
</feature>
<sequence>MAASANRSVAAIIFLIVYNFFYYFLYLVLFAVLIVTPIDVIQQGVESHRNYDILAVIIVYVVTILVVGFIYAARLYISRSVLASIPKPWVPVEKGDVPPAVRRIIVESLSRSAAIAYEARPRNPLVVLVPEAATPATVAPPGTSAGAKGQTPSRSGTFVPPTPATSKTRGLTPASANSSGVKAMSLTQDRPFWANIEHPGWAPPTAHDLPNLQYDAVIAELPNLIEAKALTLAPPDPHAASRQQQPGQPPPVDPRAVALLTRPDCTGLREYLTLLADWGVLAPPSQGVTTEFLARYEAARFSGRPLSAAQFRELMGLFAELLGEMRPLSRAVLARQADDGSSASVSVDAEGMEESDIDEDAPRGSSPSSAGLGRGEAAVDRGGHRGGLDRGMGPNLSLTTHLVRRPSHASSEMSYSSSDSVMRPNPAGRGSPATAPWGDGSQHRQHHRHQQYRTAPTTPHSVVRQGFEAQGSACSSSESSFAHTRRPFPSIEVGSCSDDDEGHEEAGSGTGGER</sequence>
<reference evidence="10 11" key="1">
    <citation type="journal article" date="2024" name="Commun. Biol.">
        <title>Comparative genomic analysis of thermophilic fungi reveals convergent evolutionary adaptations and gene losses.</title>
        <authorList>
            <person name="Steindorff A.S."/>
            <person name="Aguilar-Pontes M.V."/>
            <person name="Robinson A.J."/>
            <person name="Andreopoulos B."/>
            <person name="LaButti K."/>
            <person name="Kuo A."/>
            <person name="Mondo S."/>
            <person name="Riley R."/>
            <person name="Otillar R."/>
            <person name="Haridas S."/>
            <person name="Lipzen A."/>
            <person name="Grimwood J."/>
            <person name="Schmutz J."/>
            <person name="Clum A."/>
            <person name="Reid I.D."/>
            <person name="Moisan M.C."/>
            <person name="Butler G."/>
            <person name="Nguyen T.T.M."/>
            <person name="Dewar K."/>
            <person name="Conant G."/>
            <person name="Drula E."/>
            <person name="Henrissat B."/>
            <person name="Hansel C."/>
            <person name="Singer S."/>
            <person name="Hutchinson M.I."/>
            <person name="de Vries R.P."/>
            <person name="Natvig D.O."/>
            <person name="Powell A.J."/>
            <person name="Tsang A."/>
            <person name="Grigoriev I.V."/>
        </authorList>
    </citation>
    <scope>NUCLEOTIDE SEQUENCE [LARGE SCALE GENOMIC DNA]</scope>
    <source>
        <strain evidence="10 11">ATCC 22073</strain>
    </source>
</reference>
<dbReference type="GeneID" id="98128246"/>
<dbReference type="RefSeq" id="XP_070864473.1">
    <property type="nucleotide sequence ID" value="XM_071013602.1"/>
</dbReference>
<dbReference type="Proteomes" id="UP001600064">
    <property type="component" value="Unassembled WGS sequence"/>
</dbReference>
<name>A0ABR4D7D0_9PEZI</name>
<dbReference type="PANTHER" id="PTHR40021">
    <property type="entry name" value="DEFECT AT LOW TEMPERATURE PROTEIN 1"/>
    <property type="match status" value="1"/>
</dbReference>
<evidence type="ECO:0000256" key="7">
    <source>
        <dbReference type="RuleBase" id="RU367100"/>
    </source>
</evidence>
<evidence type="ECO:0000256" key="6">
    <source>
        <dbReference type="ARBA" id="ARBA00023136"/>
    </source>
</evidence>
<dbReference type="EMBL" id="JAZGUE010000006">
    <property type="protein sequence ID" value="KAL2265746.1"/>
    <property type="molecule type" value="Genomic_DNA"/>
</dbReference>
<evidence type="ECO:0000256" key="4">
    <source>
        <dbReference type="ARBA" id="ARBA00022692"/>
    </source>
</evidence>
<comment type="subcellular location">
    <subcellularLocation>
        <location evidence="7">Membrane</location>
        <topology evidence="7">Multi-pass membrane protein</topology>
    </subcellularLocation>
</comment>
<feature type="compositionally biased region" description="Basic and acidic residues" evidence="8">
    <location>
        <begin position="377"/>
        <end position="388"/>
    </location>
</feature>
<dbReference type="InterPro" id="IPR025403">
    <property type="entry name" value="TgpA-like_C"/>
</dbReference>
<comment type="function">
    <text evidence="1 7">Required for growth under high-pressure and low-temperature conditions.</text>
</comment>
<dbReference type="InterPro" id="IPR038869">
    <property type="entry name" value="DLT1"/>
</dbReference>
<feature type="transmembrane region" description="Helical" evidence="7">
    <location>
        <begin position="20"/>
        <end position="41"/>
    </location>
</feature>
<organism evidence="10 11">
    <name type="scientific">Remersonia thermophila</name>
    <dbReference type="NCBI Taxonomy" id="72144"/>
    <lineage>
        <taxon>Eukaryota</taxon>
        <taxon>Fungi</taxon>
        <taxon>Dikarya</taxon>
        <taxon>Ascomycota</taxon>
        <taxon>Pezizomycotina</taxon>
        <taxon>Sordariomycetes</taxon>
        <taxon>Sordariomycetidae</taxon>
        <taxon>Sordariales</taxon>
        <taxon>Sordariales incertae sedis</taxon>
        <taxon>Remersonia</taxon>
    </lineage>
</organism>
<dbReference type="PANTHER" id="PTHR40021:SF1">
    <property type="entry name" value="DEFECT AT LOW TEMPERATURE PROTEIN 1"/>
    <property type="match status" value="1"/>
</dbReference>
<keyword evidence="6 7" id="KW-0472">Membrane</keyword>
<dbReference type="Pfam" id="PF13559">
    <property type="entry name" value="DUF4129"/>
    <property type="match status" value="1"/>
</dbReference>
<feature type="region of interest" description="Disordered" evidence="8">
    <location>
        <begin position="335"/>
        <end position="514"/>
    </location>
</feature>
<feature type="compositionally biased region" description="Low complexity" evidence="8">
    <location>
        <begin position="339"/>
        <end position="349"/>
    </location>
</feature>
<feature type="domain" description="Protein-glutamine gamma-glutamyltransferase-like C-terminal" evidence="9">
    <location>
        <begin position="259"/>
        <end position="315"/>
    </location>
</feature>
<accession>A0ABR4D7D0</accession>